<accession>A0A7I8LN91</accession>
<evidence type="ECO:0000313" key="3">
    <source>
        <dbReference type="Proteomes" id="UP000663760"/>
    </source>
</evidence>
<protein>
    <submittedName>
        <fullName evidence="2">Uncharacterized protein</fullName>
    </submittedName>
</protein>
<dbReference type="EMBL" id="LR746281">
    <property type="protein sequence ID" value="CAA7411126.1"/>
    <property type="molecule type" value="Genomic_DNA"/>
</dbReference>
<feature type="compositionally biased region" description="Basic and acidic residues" evidence="1">
    <location>
        <begin position="42"/>
        <end position="56"/>
    </location>
</feature>
<proteinExistence type="predicted"/>
<feature type="compositionally biased region" description="Basic residues" evidence="1">
    <location>
        <begin position="1"/>
        <end position="25"/>
    </location>
</feature>
<reference evidence="2" key="1">
    <citation type="submission" date="2020-02" db="EMBL/GenBank/DDBJ databases">
        <authorList>
            <person name="Scholz U."/>
            <person name="Mascher M."/>
            <person name="Fiebig A."/>
        </authorList>
    </citation>
    <scope>NUCLEOTIDE SEQUENCE</scope>
</reference>
<organism evidence="2 3">
    <name type="scientific">Spirodela intermedia</name>
    <name type="common">Intermediate duckweed</name>
    <dbReference type="NCBI Taxonomy" id="51605"/>
    <lineage>
        <taxon>Eukaryota</taxon>
        <taxon>Viridiplantae</taxon>
        <taxon>Streptophyta</taxon>
        <taxon>Embryophyta</taxon>
        <taxon>Tracheophyta</taxon>
        <taxon>Spermatophyta</taxon>
        <taxon>Magnoliopsida</taxon>
        <taxon>Liliopsida</taxon>
        <taxon>Araceae</taxon>
        <taxon>Lemnoideae</taxon>
        <taxon>Spirodela</taxon>
    </lineage>
</organism>
<evidence type="ECO:0000313" key="2">
    <source>
        <dbReference type="EMBL" id="CAA7411126.1"/>
    </source>
</evidence>
<keyword evidence="3" id="KW-1185">Reference proteome</keyword>
<gene>
    <name evidence="2" type="ORF">SI8410_18021804</name>
</gene>
<name>A0A7I8LN91_SPIIN</name>
<dbReference type="Proteomes" id="UP000663760">
    <property type="component" value="Chromosome 18"/>
</dbReference>
<evidence type="ECO:0000256" key="1">
    <source>
        <dbReference type="SAM" id="MobiDB-lite"/>
    </source>
</evidence>
<sequence length="56" mass="6581">MSKIRPKKKKKKRKKEHYTSKKKGEKKWGKGGNEYVPNRSVGIEDQKQIENDHSPS</sequence>
<feature type="region of interest" description="Disordered" evidence="1">
    <location>
        <begin position="1"/>
        <end position="56"/>
    </location>
</feature>
<dbReference type="AlphaFoldDB" id="A0A7I8LN91"/>